<feature type="compositionally biased region" description="Polar residues" evidence="1">
    <location>
        <begin position="75"/>
        <end position="86"/>
    </location>
</feature>
<evidence type="ECO:0000256" key="1">
    <source>
        <dbReference type="SAM" id="MobiDB-lite"/>
    </source>
</evidence>
<evidence type="ECO:0000313" key="2">
    <source>
        <dbReference type="EMBL" id="MBW0506195.1"/>
    </source>
</evidence>
<sequence>MKMVVLGKDKLMSDTAGGEGLTLSKKGELLDIPGDVSLSWQAGIGQSKQRQVDTSPGDCPELPMQMMLAKFRNPPSMTTTSPNQSDDYQDLPLLASN</sequence>
<gene>
    <name evidence="2" type="ORF">O181_045910</name>
</gene>
<accession>A0A9Q3DSA9</accession>
<protein>
    <submittedName>
        <fullName evidence="2">Uncharacterized protein</fullName>
    </submittedName>
</protein>
<evidence type="ECO:0000313" key="3">
    <source>
        <dbReference type="Proteomes" id="UP000765509"/>
    </source>
</evidence>
<dbReference type="AlphaFoldDB" id="A0A9Q3DSA9"/>
<feature type="region of interest" description="Disordered" evidence="1">
    <location>
        <begin position="72"/>
        <end position="97"/>
    </location>
</feature>
<dbReference type="Proteomes" id="UP000765509">
    <property type="component" value="Unassembled WGS sequence"/>
</dbReference>
<name>A0A9Q3DSA9_9BASI</name>
<dbReference type="EMBL" id="AVOT02018940">
    <property type="protein sequence ID" value="MBW0506195.1"/>
    <property type="molecule type" value="Genomic_DNA"/>
</dbReference>
<organism evidence="2 3">
    <name type="scientific">Austropuccinia psidii MF-1</name>
    <dbReference type="NCBI Taxonomy" id="1389203"/>
    <lineage>
        <taxon>Eukaryota</taxon>
        <taxon>Fungi</taxon>
        <taxon>Dikarya</taxon>
        <taxon>Basidiomycota</taxon>
        <taxon>Pucciniomycotina</taxon>
        <taxon>Pucciniomycetes</taxon>
        <taxon>Pucciniales</taxon>
        <taxon>Sphaerophragmiaceae</taxon>
        <taxon>Austropuccinia</taxon>
    </lineage>
</organism>
<reference evidence="2" key="1">
    <citation type="submission" date="2021-03" db="EMBL/GenBank/DDBJ databases">
        <title>Draft genome sequence of rust myrtle Austropuccinia psidii MF-1, a brazilian biotype.</title>
        <authorList>
            <person name="Quecine M.C."/>
            <person name="Pachon D.M.R."/>
            <person name="Bonatelli M.L."/>
            <person name="Correr F.H."/>
            <person name="Franceschini L.M."/>
            <person name="Leite T.F."/>
            <person name="Margarido G.R.A."/>
            <person name="Almeida C.A."/>
            <person name="Ferrarezi J.A."/>
            <person name="Labate C.A."/>
        </authorList>
    </citation>
    <scope>NUCLEOTIDE SEQUENCE</scope>
    <source>
        <strain evidence="2">MF-1</strain>
    </source>
</reference>
<comment type="caution">
    <text evidence="2">The sequence shown here is derived from an EMBL/GenBank/DDBJ whole genome shotgun (WGS) entry which is preliminary data.</text>
</comment>
<proteinExistence type="predicted"/>
<keyword evidence="3" id="KW-1185">Reference proteome</keyword>